<gene>
    <name evidence="2" type="ORF">RF679_00320</name>
</gene>
<evidence type="ECO:0000313" key="2">
    <source>
        <dbReference type="EMBL" id="WMW80738.1"/>
    </source>
</evidence>
<dbReference type="RefSeq" id="WP_309482229.1">
    <property type="nucleotide sequence ID" value="NZ_CP133720.1"/>
</dbReference>
<feature type="signal peptide" evidence="1">
    <location>
        <begin position="1"/>
        <end position="24"/>
    </location>
</feature>
<organism evidence="2 3">
    <name type="scientific">Undibacterium cyanobacteriorum</name>
    <dbReference type="NCBI Taxonomy" id="3073561"/>
    <lineage>
        <taxon>Bacteria</taxon>
        <taxon>Pseudomonadati</taxon>
        <taxon>Pseudomonadota</taxon>
        <taxon>Betaproteobacteria</taxon>
        <taxon>Burkholderiales</taxon>
        <taxon>Oxalobacteraceae</taxon>
        <taxon>Undibacterium</taxon>
    </lineage>
</organism>
<keyword evidence="1" id="KW-0732">Signal</keyword>
<evidence type="ECO:0008006" key="4">
    <source>
        <dbReference type="Google" id="ProtNLM"/>
    </source>
</evidence>
<dbReference type="EMBL" id="CP133720">
    <property type="protein sequence ID" value="WMW80738.1"/>
    <property type="molecule type" value="Genomic_DNA"/>
</dbReference>
<keyword evidence="3" id="KW-1185">Reference proteome</keyword>
<name>A0ABY9RHN8_9BURK</name>
<reference evidence="2" key="1">
    <citation type="submission" date="2023-09" db="EMBL/GenBank/DDBJ databases">
        <title>Undibacterium sp. 20NA77.5 isolated from freshwater.</title>
        <authorList>
            <person name="Le V."/>
            <person name="Ko S.-R."/>
            <person name="Ahn C.-Y."/>
            <person name="Oh H.-M."/>
        </authorList>
    </citation>
    <scope>NUCLEOTIDE SEQUENCE</scope>
    <source>
        <strain evidence="2">20NA77.5</strain>
    </source>
</reference>
<proteinExistence type="predicted"/>
<feature type="chain" id="PRO_5047431270" description="APCDD1 domain-containing protein" evidence="1">
    <location>
        <begin position="25"/>
        <end position="250"/>
    </location>
</feature>
<protein>
    <recommendedName>
        <fullName evidence="4">APCDD1 domain-containing protein</fullName>
    </recommendedName>
</protein>
<sequence>MFHHFLSRLWASLILFLCSTSAWSQVEHCRTSTDAQENRAVVPQTLTGRLVFRQGLRSWFELKLDRPYCGQASLQLIADDQSKIALERFRDCRVETRGVIDTPDTGYYSAAYFQSVTIMKGIDGCELSARFPDYSKYKPTPGIRYYRVDFFFRYGDGERDTPINVTVTHKGRKLRPWQAYASYYLTGGFALYGSCAESYVLGRVSGTVEGHPGHFDELGSAVDKAAYDPESAAAAGVHQQRLTYTCVRKN</sequence>
<accession>A0ABY9RHN8</accession>
<dbReference type="Proteomes" id="UP001181355">
    <property type="component" value="Chromosome"/>
</dbReference>
<evidence type="ECO:0000313" key="3">
    <source>
        <dbReference type="Proteomes" id="UP001181355"/>
    </source>
</evidence>
<evidence type="ECO:0000256" key="1">
    <source>
        <dbReference type="SAM" id="SignalP"/>
    </source>
</evidence>